<feature type="domain" description="Soluble ligand binding" evidence="5">
    <location>
        <begin position="232"/>
        <end position="279"/>
    </location>
</feature>
<protein>
    <submittedName>
        <fullName evidence="6">SLBB domain-containing protein</fullName>
    </submittedName>
</protein>
<dbReference type="PANTHER" id="PTHR33619">
    <property type="entry name" value="POLYSACCHARIDE EXPORT PROTEIN GFCE-RELATED"/>
    <property type="match status" value="1"/>
</dbReference>
<organism evidence="6 7">
    <name type="scientific">Carboxylicivirga sediminis</name>
    <dbReference type="NCBI Taxonomy" id="2006564"/>
    <lineage>
        <taxon>Bacteria</taxon>
        <taxon>Pseudomonadati</taxon>
        <taxon>Bacteroidota</taxon>
        <taxon>Bacteroidia</taxon>
        <taxon>Marinilabiliales</taxon>
        <taxon>Marinilabiliaceae</taxon>
        <taxon>Carboxylicivirga</taxon>
    </lineage>
</organism>
<gene>
    <name evidence="6" type="ORF">KDU71_17660</name>
</gene>
<dbReference type="AlphaFoldDB" id="A0A941F6K1"/>
<feature type="domain" description="Soluble ligand binding" evidence="5">
    <location>
        <begin position="316"/>
        <end position="359"/>
    </location>
</feature>
<evidence type="ECO:0000259" key="4">
    <source>
        <dbReference type="Pfam" id="PF02563"/>
    </source>
</evidence>
<feature type="domain" description="Soluble ligand binding" evidence="5">
    <location>
        <begin position="587"/>
        <end position="633"/>
    </location>
</feature>
<dbReference type="Gene3D" id="3.30.1950.10">
    <property type="entry name" value="wza like domain"/>
    <property type="match status" value="1"/>
</dbReference>
<reference evidence="6" key="1">
    <citation type="journal article" date="2018" name="Int. J. Syst. Evol. Microbiol.">
        <title>Carboxylicivirga sediminis sp. nov., isolated from coastal sediment.</title>
        <authorList>
            <person name="Wang F.Q."/>
            <person name="Ren L.H."/>
            <person name="Zou R.J."/>
            <person name="Sun Y.Z."/>
            <person name="Liu X.J."/>
            <person name="Jiang F."/>
            <person name="Liu L.J."/>
        </authorList>
    </citation>
    <scope>NUCLEOTIDE SEQUENCE</scope>
    <source>
        <strain evidence="6">JR1</strain>
    </source>
</reference>
<evidence type="ECO:0000313" key="7">
    <source>
        <dbReference type="Proteomes" id="UP000679220"/>
    </source>
</evidence>
<feature type="signal peptide" evidence="3">
    <location>
        <begin position="1"/>
        <end position="18"/>
    </location>
</feature>
<keyword evidence="1 3" id="KW-0732">Signal</keyword>
<dbReference type="InterPro" id="IPR019554">
    <property type="entry name" value="Soluble_ligand-bd"/>
</dbReference>
<feature type="domain" description="Soluble ligand binding" evidence="5">
    <location>
        <begin position="488"/>
        <end position="532"/>
    </location>
</feature>
<dbReference type="GO" id="GO:0015159">
    <property type="term" value="F:polysaccharide transmembrane transporter activity"/>
    <property type="evidence" value="ECO:0007669"/>
    <property type="project" value="InterPro"/>
</dbReference>
<dbReference type="Pfam" id="PF02563">
    <property type="entry name" value="Poly_export"/>
    <property type="match status" value="1"/>
</dbReference>
<dbReference type="Gene3D" id="3.10.560.10">
    <property type="entry name" value="Outer membrane lipoprotein wza domain like"/>
    <property type="match status" value="6"/>
</dbReference>
<comment type="caution">
    <text evidence="6">The sequence shown here is derived from an EMBL/GenBank/DDBJ whole genome shotgun (WGS) entry which is preliminary data.</text>
</comment>
<name>A0A941F6K1_9BACT</name>
<dbReference type="EMBL" id="JAGTAR010000031">
    <property type="protein sequence ID" value="MBR8537399.1"/>
    <property type="molecule type" value="Genomic_DNA"/>
</dbReference>
<accession>A0A941F6K1</accession>
<dbReference type="InterPro" id="IPR049712">
    <property type="entry name" value="Poly_export"/>
</dbReference>
<reference evidence="6" key="2">
    <citation type="submission" date="2021-04" db="EMBL/GenBank/DDBJ databases">
        <authorList>
            <person name="Zhang T."/>
            <person name="Zhang Y."/>
            <person name="Lu D."/>
            <person name="Zuo D."/>
            <person name="Du Z."/>
        </authorList>
    </citation>
    <scope>NUCLEOTIDE SEQUENCE</scope>
    <source>
        <strain evidence="6">JR1</strain>
    </source>
</reference>
<feature type="domain" description="Polysaccharide export protein N-terminal" evidence="4">
    <location>
        <begin position="144"/>
        <end position="209"/>
    </location>
</feature>
<dbReference type="InterPro" id="IPR003715">
    <property type="entry name" value="Poly_export_N"/>
</dbReference>
<evidence type="ECO:0000313" key="6">
    <source>
        <dbReference type="EMBL" id="MBR8537399.1"/>
    </source>
</evidence>
<keyword evidence="2" id="KW-0472">Membrane</keyword>
<dbReference type="PANTHER" id="PTHR33619:SF3">
    <property type="entry name" value="POLYSACCHARIDE EXPORT PROTEIN GFCE-RELATED"/>
    <property type="match status" value="1"/>
</dbReference>
<evidence type="ECO:0000256" key="2">
    <source>
        <dbReference type="SAM" id="Phobius"/>
    </source>
</evidence>
<dbReference type="Proteomes" id="UP000679220">
    <property type="component" value="Unassembled WGS sequence"/>
</dbReference>
<keyword evidence="7" id="KW-1185">Reference proteome</keyword>
<feature type="chain" id="PRO_5037773939" evidence="3">
    <location>
        <begin position="19"/>
        <end position="806"/>
    </location>
</feature>
<feature type="domain" description="Soluble ligand binding" evidence="5">
    <location>
        <begin position="398"/>
        <end position="431"/>
    </location>
</feature>
<feature type="transmembrane region" description="Helical" evidence="2">
    <location>
        <begin position="780"/>
        <end position="801"/>
    </location>
</feature>
<proteinExistence type="predicted"/>
<evidence type="ECO:0000259" key="5">
    <source>
        <dbReference type="Pfam" id="PF10531"/>
    </source>
</evidence>
<keyword evidence="2" id="KW-0812">Transmembrane</keyword>
<sequence>MRLLFLSLLLLVASSVTTWGQSIDPNSVDVKSVNVDEMTDAQVLRMIQEMEKRGLSEQQAIALAQARGMSQEQITKLRQRINEVKLTGGTGLNQPGMESSSVSEFGMIESVKMPVDSAVIDQRIFGFSFFNNDKLTFEPNVNLPVPPSYVLGPGDEIIIDVWGVSQQSYNLLVDKNGFINIPNIGPIQVGRLTQEEAQKRIRSKLTTIYSDLKSANPKTFVSINVGTVKSIKVNVIGEVFVPGTYTVPGTATAFNALYLAGGPNKEGSFRAIQVIRNGELVTKLDVYEFLIKGKSDVNVSLSDGDVILVPTYEKRIKVGGEFKRNGIFEAKGNEKMSDMIEYAGGFTENAYTHRVELYRTTSRQRAFKDVLAKEYEQVMLESGDSIFAGTILERYENKVSIQGAVYRPGNYELTEGLTLKQLIDNADGVREDVFLNRGLITRLMEDLTLQNITFNVGAVLRGESDIELKREDMITISSIDDLREIRTVEIFGEVQYPGEFDYNQDMNLSDLVFKAGGFKESASEAFIEISRRLSYDEAQKAGDRIAHVFQFTISRELKMNGEDAMFVLQPYDQIFVRRSPGYEDKSVVNIMGEVNYAGQFSLTSKKERVSTIIQRAGGLSPNAYAKGAMLTRKVEVSQKVKRLREQLVASDTSLVFDDLGFDVVSIDLEKILKQPGSKDDIFLQDGDELVIPRELQTVKVTGGVLNPLSVSFIEGKRLKHYVQSGGGFSLRAKKGKSYVIYPNGAAASTKSFLFFRNYPKVMPGSEVVVPEKPEREPMPATAWIAMASALASLSLTIVTIADRMGN</sequence>
<dbReference type="Pfam" id="PF10531">
    <property type="entry name" value="SLBB"/>
    <property type="match status" value="5"/>
</dbReference>
<evidence type="ECO:0000256" key="1">
    <source>
        <dbReference type="ARBA" id="ARBA00022729"/>
    </source>
</evidence>
<keyword evidence="2" id="KW-1133">Transmembrane helix</keyword>
<evidence type="ECO:0000256" key="3">
    <source>
        <dbReference type="SAM" id="SignalP"/>
    </source>
</evidence>